<name>A0A839QG59_9MICC</name>
<proteinExistence type="predicted"/>
<evidence type="ECO:0000256" key="1">
    <source>
        <dbReference type="SAM" id="MobiDB-lite"/>
    </source>
</evidence>
<feature type="region of interest" description="Disordered" evidence="1">
    <location>
        <begin position="1"/>
        <end position="27"/>
    </location>
</feature>
<feature type="compositionally biased region" description="Polar residues" evidence="1">
    <location>
        <begin position="49"/>
        <end position="64"/>
    </location>
</feature>
<protein>
    <submittedName>
        <fullName evidence="2">Uncharacterized protein</fullName>
    </submittedName>
</protein>
<organism evidence="2 3">
    <name type="scientific">Paeniglutamicibacter cryotolerans</name>
    <dbReference type="NCBI Taxonomy" id="670079"/>
    <lineage>
        <taxon>Bacteria</taxon>
        <taxon>Bacillati</taxon>
        <taxon>Actinomycetota</taxon>
        <taxon>Actinomycetes</taxon>
        <taxon>Micrococcales</taxon>
        <taxon>Micrococcaceae</taxon>
        <taxon>Paeniglutamicibacter</taxon>
    </lineage>
</organism>
<evidence type="ECO:0000313" key="2">
    <source>
        <dbReference type="EMBL" id="MBB2994870.1"/>
    </source>
</evidence>
<feature type="region of interest" description="Disordered" evidence="1">
    <location>
        <begin position="47"/>
        <end position="101"/>
    </location>
</feature>
<sequence length="197" mass="20495">MSRGQMHAVRSERGGDGASSMRSRSPGPSWAVVFAAGSGFLLARCNAGSPPQASATDSTQSAVPISTPDPASGVSPGIGTPKGGRESLKRPEGSGETALGDAPGEVIGVEFIRVGRIWNATLQREGGPGHELVGRAAARRCCRALNRTGCWPHHRRCHRADVDYAQTATTANAFVQRVAALSWESVQRPALRLGGSG</sequence>
<evidence type="ECO:0000313" key="3">
    <source>
        <dbReference type="Proteomes" id="UP000523000"/>
    </source>
</evidence>
<dbReference type="Proteomes" id="UP000523000">
    <property type="component" value="Unassembled WGS sequence"/>
</dbReference>
<accession>A0A839QG59</accession>
<gene>
    <name evidence="2" type="ORF">E9229_001061</name>
</gene>
<reference evidence="2 3" key="1">
    <citation type="submission" date="2020-08" db="EMBL/GenBank/DDBJ databases">
        <title>Sequencing the genomes of 1000 actinobacteria strains.</title>
        <authorList>
            <person name="Klenk H.-P."/>
        </authorList>
    </citation>
    <scope>NUCLEOTIDE SEQUENCE [LARGE SCALE GENOMIC DNA]</scope>
    <source>
        <strain evidence="2 3">DSM 22826</strain>
    </source>
</reference>
<comment type="caution">
    <text evidence="2">The sequence shown here is derived from an EMBL/GenBank/DDBJ whole genome shotgun (WGS) entry which is preliminary data.</text>
</comment>
<feature type="compositionally biased region" description="Basic and acidic residues" evidence="1">
    <location>
        <begin position="83"/>
        <end position="93"/>
    </location>
</feature>
<keyword evidence="3" id="KW-1185">Reference proteome</keyword>
<dbReference type="EMBL" id="JACHVS010000001">
    <property type="protein sequence ID" value="MBB2994870.1"/>
    <property type="molecule type" value="Genomic_DNA"/>
</dbReference>
<dbReference type="AlphaFoldDB" id="A0A839QG59"/>